<protein>
    <recommendedName>
        <fullName evidence="3">Sce7726 family protein</fullName>
    </recommendedName>
</protein>
<dbReference type="Proteomes" id="UP000298021">
    <property type="component" value="Unassembled WGS sequence"/>
</dbReference>
<evidence type="ECO:0000313" key="1">
    <source>
        <dbReference type="EMBL" id="TGD22724.1"/>
    </source>
</evidence>
<organism evidence="1 2">
    <name type="scientific">Companilactobacillus suantsaicola</name>
    <dbReference type="NCBI Taxonomy" id="2487723"/>
    <lineage>
        <taxon>Bacteria</taxon>
        <taxon>Bacillati</taxon>
        <taxon>Bacillota</taxon>
        <taxon>Bacilli</taxon>
        <taxon>Lactobacillales</taxon>
        <taxon>Lactobacillaceae</taxon>
        <taxon>Companilactobacillus</taxon>
    </lineage>
</organism>
<reference evidence="1 2" key="1">
    <citation type="submission" date="2018-10" db="EMBL/GenBank/DDBJ databases">
        <title>Lactobacillus sp. R7 and Lactobacillus sp. R19 isolated from fermented mustard green product of Taiwan.</title>
        <authorList>
            <person name="Lin S.-T."/>
        </authorList>
    </citation>
    <scope>NUCLEOTIDE SEQUENCE [LARGE SCALE GENOMIC DNA]</scope>
    <source>
        <strain evidence="1 2">BCRC 81127</strain>
    </source>
</reference>
<evidence type="ECO:0008006" key="3">
    <source>
        <dbReference type="Google" id="ProtNLM"/>
    </source>
</evidence>
<dbReference type="InterPro" id="IPR047729">
    <property type="entry name" value="Sce7726-like"/>
</dbReference>
<comment type="caution">
    <text evidence="1">The sequence shown here is derived from an EMBL/GenBank/DDBJ whole genome shotgun (WGS) entry which is preliminary data.</text>
</comment>
<evidence type="ECO:0000313" key="2">
    <source>
        <dbReference type="Proteomes" id="UP000298021"/>
    </source>
</evidence>
<dbReference type="AlphaFoldDB" id="A0A4Z0JL37"/>
<dbReference type="RefSeq" id="WP_135373232.1">
    <property type="nucleotide sequence ID" value="NZ_RKLY01000019.1"/>
</dbReference>
<proteinExistence type="predicted"/>
<name>A0A4Z0JL37_9LACO</name>
<sequence>MTTDVILNKVFTVNYLKKLINDQGFGLYQDVVDSLISEQKVDNNLDAFVALYKYMFKNHRNEFFYKNTLIKKILLGIHSVNTTTALREIPISENILDLLLINGVGRVYEIKTELDNLTRLPQQLEAYYQAFSYVNVVTDESHFKDVSKLLEDKPTGIILLTKRGSLHVEKKALEYNGVLNSRVLFNILRKYEFENITNEVFGQLPQVNQSKYYDACFEMLSKLDVKEFQWYVLRELKKRSNINSQNLSAFETIPKEIKSLVYFSKYRPTDFEKLQKFLETDYKEVK</sequence>
<accession>A0A4Z0JL37</accession>
<gene>
    <name evidence="1" type="ORF">EGT49_08055</name>
</gene>
<keyword evidence="2" id="KW-1185">Reference proteome</keyword>
<dbReference type="NCBIfam" id="NF033832">
    <property type="entry name" value="sce7726_fam"/>
    <property type="match status" value="1"/>
</dbReference>
<dbReference type="OrthoDB" id="128875at2"/>
<dbReference type="EMBL" id="RKLY01000019">
    <property type="protein sequence ID" value="TGD22724.1"/>
    <property type="molecule type" value="Genomic_DNA"/>
</dbReference>